<reference evidence="2" key="1">
    <citation type="submission" date="2020-05" db="EMBL/GenBank/DDBJ databases">
        <authorList>
            <person name="Chiriac C."/>
            <person name="Salcher M."/>
            <person name="Ghai R."/>
            <person name="Kavagutti S V."/>
        </authorList>
    </citation>
    <scope>NUCLEOTIDE SEQUENCE</scope>
</reference>
<dbReference type="Pfam" id="PF02350">
    <property type="entry name" value="Epimerase_2"/>
    <property type="match status" value="1"/>
</dbReference>
<organism evidence="2">
    <name type="scientific">freshwater metagenome</name>
    <dbReference type="NCBI Taxonomy" id="449393"/>
    <lineage>
        <taxon>unclassified sequences</taxon>
        <taxon>metagenomes</taxon>
        <taxon>ecological metagenomes</taxon>
    </lineage>
</organism>
<dbReference type="PANTHER" id="PTHR43174">
    <property type="entry name" value="UDP-N-ACETYLGLUCOSAMINE 2-EPIMERASE"/>
    <property type="match status" value="1"/>
</dbReference>
<accession>A0A6J6EP96</accession>
<evidence type="ECO:0000259" key="1">
    <source>
        <dbReference type="Pfam" id="PF02350"/>
    </source>
</evidence>
<feature type="domain" description="UDP-N-acetylglucosamine 2-epimerase" evidence="1">
    <location>
        <begin position="35"/>
        <end position="357"/>
    </location>
</feature>
<evidence type="ECO:0000313" key="2">
    <source>
        <dbReference type="EMBL" id="CAB4577847.1"/>
    </source>
</evidence>
<dbReference type="Gene3D" id="3.40.50.2000">
    <property type="entry name" value="Glycogen Phosphorylase B"/>
    <property type="match status" value="2"/>
</dbReference>
<dbReference type="EMBL" id="CAEZTT010000071">
    <property type="protein sequence ID" value="CAB4577847.1"/>
    <property type="molecule type" value="Genomic_DNA"/>
</dbReference>
<dbReference type="CDD" id="cd03786">
    <property type="entry name" value="GTB_UDP-GlcNAc_2-Epimerase"/>
    <property type="match status" value="1"/>
</dbReference>
<sequence>MTQQAVIRSGDVVHVTGARPNFPKAAPVIAALAKAGIPQRLIHTGQHYDDALSDSFFRLLNLPTPDLNLGVGSGSHASQTAAIMIGFEKAIADVKPAMIVVYGDVNSTVAAALVAAKLEIPVAHVEAGLRSFDLSMPEEINRKLTDQLSDLLLITSPEAEENLKREGLAERKIVFVGNSMIDTLLSHLAEFDSAKVTNELGITGDYAVATLHRPGNVDDLSTAKSIVTALGEVSKQTQIVLPLHPRGKASLYNAGLGEYDQIRVIEPLNYIDFISLVKGAKFVVTDSGGVQEETTILKVPCLTLRPNTERPITITHGSNQLVTVANLVQRVTELPAPKDVVPPLWDGKAGERIAAAIIEFLGSK</sequence>
<gene>
    <name evidence="2" type="ORF">UFOPK1726_00685</name>
</gene>
<dbReference type="NCBIfam" id="TIGR00236">
    <property type="entry name" value="wecB"/>
    <property type="match status" value="1"/>
</dbReference>
<dbReference type="SUPFAM" id="SSF53756">
    <property type="entry name" value="UDP-Glycosyltransferase/glycogen phosphorylase"/>
    <property type="match status" value="1"/>
</dbReference>
<dbReference type="InterPro" id="IPR029767">
    <property type="entry name" value="WecB-like"/>
</dbReference>
<dbReference type="PANTHER" id="PTHR43174:SF1">
    <property type="entry name" value="UDP-N-ACETYLGLUCOSAMINE 2-EPIMERASE"/>
    <property type="match status" value="1"/>
</dbReference>
<protein>
    <submittedName>
        <fullName evidence="2">Unannotated protein</fullName>
    </submittedName>
</protein>
<dbReference type="AlphaFoldDB" id="A0A6J6EP96"/>
<dbReference type="InterPro" id="IPR003331">
    <property type="entry name" value="UDP_GlcNAc_Epimerase_2_dom"/>
</dbReference>
<proteinExistence type="predicted"/>
<name>A0A6J6EP96_9ZZZZ</name>